<dbReference type="Proteomes" id="UP000054477">
    <property type="component" value="Unassembled WGS sequence"/>
</dbReference>
<dbReference type="EMBL" id="KN838652">
    <property type="protein sequence ID" value="KIJ99186.1"/>
    <property type="molecule type" value="Genomic_DNA"/>
</dbReference>
<reference evidence="2" key="2">
    <citation type="submission" date="2015-01" db="EMBL/GenBank/DDBJ databases">
        <title>Evolutionary Origins and Diversification of the Mycorrhizal Mutualists.</title>
        <authorList>
            <consortium name="DOE Joint Genome Institute"/>
            <consortium name="Mycorrhizal Genomics Consortium"/>
            <person name="Kohler A."/>
            <person name="Kuo A."/>
            <person name="Nagy L.G."/>
            <person name="Floudas D."/>
            <person name="Copeland A."/>
            <person name="Barry K.W."/>
            <person name="Cichocki N."/>
            <person name="Veneault-Fourrey C."/>
            <person name="LaButti K."/>
            <person name="Lindquist E.A."/>
            <person name="Lipzen A."/>
            <person name="Lundell T."/>
            <person name="Morin E."/>
            <person name="Murat C."/>
            <person name="Riley R."/>
            <person name="Ohm R."/>
            <person name="Sun H."/>
            <person name="Tunlid A."/>
            <person name="Henrissat B."/>
            <person name="Grigoriev I.V."/>
            <person name="Hibbett D.S."/>
            <person name="Martin F."/>
        </authorList>
    </citation>
    <scope>NUCLEOTIDE SEQUENCE [LARGE SCALE GENOMIC DNA]</scope>
    <source>
        <strain evidence="2">LaAM-08-1</strain>
    </source>
</reference>
<organism evidence="1 2">
    <name type="scientific">Laccaria amethystina LaAM-08-1</name>
    <dbReference type="NCBI Taxonomy" id="1095629"/>
    <lineage>
        <taxon>Eukaryota</taxon>
        <taxon>Fungi</taxon>
        <taxon>Dikarya</taxon>
        <taxon>Basidiomycota</taxon>
        <taxon>Agaricomycotina</taxon>
        <taxon>Agaricomycetes</taxon>
        <taxon>Agaricomycetidae</taxon>
        <taxon>Agaricales</taxon>
        <taxon>Agaricineae</taxon>
        <taxon>Hydnangiaceae</taxon>
        <taxon>Laccaria</taxon>
    </lineage>
</organism>
<accession>A0A0C9XNQ5</accession>
<evidence type="ECO:0000313" key="2">
    <source>
        <dbReference type="Proteomes" id="UP000054477"/>
    </source>
</evidence>
<evidence type="ECO:0008006" key="3">
    <source>
        <dbReference type="Google" id="ProtNLM"/>
    </source>
</evidence>
<gene>
    <name evidence="1" type="ORF">K443DRAFT_102646</name>
</gene>
<keyword evidence="2" id="KW-1185">Reference proteome</keyword>
<protein>
    <recommendedName>
        <fullName evidence="3">F-box domain-containing protein</fullName>
    </recommendedName>
</protein>
<dbReference type="HOGENOM" id="CLU_053557_0_0_1"/>
<dbReference type="OrthoDB" id="3071364at2759"/>
<name>A0A0C9XNQ5_9AGAR</name>
<proteinExistence type="predicted"/>
<evidence type="ECO:0000313" key="1">
    <source>
        <dbReference type="EMBL" id="KIJ99186.1"/>
    </source>
</evidence>
<dbReference type="AlphaFoldDB" id="A0A0C9XNQ5"/>
<sequence>MRSPSINKLPTEIHCEIFKLLTGCVDGGINNPTMGAMDPETSSSMQKLGVVAPPADAFMLPELMPDSETAVALSHVCRKWRRIMLDRPVMWSRLRITYNRLFSDLADLTREILERSRGYPLHLDVSFLVGCKRNTREDCQNIFPAAQHIFANHIMRCESLRWYNLNSDVTAGIKWLHISEEADRRNISPNVSFPIALIAPQVVSLASQFALVSDFPTGMDRILFEDRLFSREVYWEALTMTHVKHIIVNNIDIPTARLQWQVEQDRAEYLERTASPLVSIIFNELRDSVGSICSNDRIRAAQQFFWETFLERISETLEEVWFVAISDDIWAGFISACKDIPFHFPKVRSLGLENIDMYDGGGEFKLLARLFPNLTRLMVGDVSESHGRTLIKLWSKDKSVWPQLKEIDYDDVLVDRKVGMGFKRRRPIQPTVSVEL</sequence>
<reference evidence="1 2" key="1">
    <citation type="submission" date="2014-04" db="EMBL/GenBank/DDBJ databases">
        <authorList>
            <consortium name="DOE Joint Genome Institute"/>
            <person name="Kuo A."/>
            <person name="Kohler A."/>
            <person name="Nagy L.G."/>
            <person name="Floudas D."/>
            <person name="Copeland A."/>
            <person name="Barry K.W."/>
            <person name="Cichocki N."/>
            <person name="Veneault-Fourrey C."/>
            <person name="LaButti K."/>
            <person name="Lindquist E.A."/>
            <person name="Lipzen A."/>
            <person name="Lundell T."/>
            <person name="Morin E."/>
            <person name="Murat C."/>
            <person name="Sun H."/>
            <person name="Tunlid A."/>
            <person name="Henrissat B."/>
            <person name="Grigoriev I.V."/>
            <person name="Hibbett D.S."/>
            <person name="Martin F."/>
            <person name="Nordberg H.P."/>
            <person name="Cantor M.N."/>
            <person name="Hua S.X."/>
        </authorList>
    </citation>
    <scope>NUCLEOTIDE SEQUENCE [LARGE SCALE GENOMIC DNA]</scope>
    <source>
        <strain evidence="1 2">LaAM-08-1</strain>
    </source>
</reference>
<dbReference type="Gene3D" id="1.20.1280.50">
    <property type="match status" value="1"/>
</dbReference>